<dbReference type="InterPro" id="IPR020904">
    <property type="entry name" value="Sc_DH/Rdtase_CS"/>
</dbReference>
<dbReference type="SUPFAM" id="SSF51735">
    <property type="entry name" value="NAD(P)-binding Rossmann-fold domains"/>
    <property type="match status" value="1"/>
</dbReference>
<evidence type="ECO:0000256" key="3">
    <source>
        <dbReference type="RuleBase" id="RU000363"/>
    </source>
</evidence>
<dbReference type="Proteomes" id="UP000321429">
    <property type="component" value="Unassembled WGS sequence"/>
</dbReference>
<dbReference type="EMBL" id="JQCB01000009">
    <property type="protein sequence ID" value="KRN95396.1"/>
    <property type="molecule type" value="Genomic_DNA"/>
</dbReference>
<evidence type="ECO:0000256" key="2">
    <source>
        <dbReference type="ARBA" id="ARBA00023002"/>
    </source>
</evidence>
<dbReference type="Pfam" id="PF00106">
    <property type="entry name" value="adh_short"/>
    <property type="match status" value="1"/>
</dbReference>
<dbReference type="GO" id="GO:0016616">
    <property type="term" value="F:oxidoreductase activity, acting on the CH-OH group of donors, NAD or NADP as acceptor"/>
    <property type="evidence" value="ECO:0007669"/>
    <property type="project" value="UniProtKB-ARBA"/>
</dbReference>
<dbReference type="Gene3D" id="3.40.50.720">
    <property type="entry name" value="NAD(P)-binding Rossmann-like Domain"/>
    <property type="match status" value="1"/>
</dbReference>
<dbReference type="OrthoDB" id="9775296at2"/>
<evidence type="ECO:0000313" key="7">
    <source>
        <dbReference type="Proteomes" id="UP000321429"/>
    </source>
</evidence>
<reference evidence="4 7" key="2">
    <citation type="submission" date="2019-07" db="EMBL/GenBank/DDBJ databases">
        <title>Whole genome shotgun sequence of Lactobacillus siliginis NBRC 101315.</title>
        <authorList>
            <person name="Hosoyama A."/>
            <person name="Uohara A."/>
            <person name="Ohji S."/>
            <person name="Ichikawa N."/>
        </authorList>
    </citation>
    <scope>NUCLEOTIDE SEQUENCE [LARGE SCALE GENOMIC DNA]</scope>
    <source>
        <strain evidence="4 7">NBRC 101315</strain>
    </source>
</reference>
<dbReference type="RefSeq" id="WP_057810846.1">
    <property type="nucleotide sequence ID" value="NZ_BJUD01000005.1"/>
</dbReference>
<dbReference type="PROSITE" id="PS00061">
    <property type="entry name" value="ADH_SHORT"/>
    <property type="match status" value="1"/>
</dbReference>
<reference evidence="5 6" key="1">
    <citation type="journal article" date="2015" name="Genome Announc.">
        <title>Expanding the biotechnology potential of lactobacilli through comparative genomics of 213 strains and associated genera.</title>
        <authorList>
            <person name="Sun Z."/>
            <person name="Harris H.M."/>
            <person name="McCann A."/>
            <person name="Guo C."/>
            <person name="Argimon S."/>
            <person name="Zhang W."/>
            <person name="Yang X."/>
            <person name="Jeffery I.B."/>
            <person name="Cooney J.C."/>
            <person name="Kagawa T.F."/>
            <person name="Liu W."/>
            <person name="Song Y."/>
            <person name="Salvetti E."/>
            <person name="Wrobel A."/>
            <person name="Rasinkangas P."/>
            <person name="Parkhill J."/>
            <person name="Rea M.C."/>
            <person name="O'Sullivan O."/>
            <person name="Ritari J."/>
            <person name="Douillard F.P."/>
            <person name="Paul Ross R."/>
            <person name="Yang R."/>
            <person name="Briner A.E."/>
            <person name="Felis G.E."/>
            <person name="de Vos W.M."/>
            <person name="Barrangou R."/>
            <person name="Klaenhammer T.R."/>
            <person name="Caufield P.W."/>
            <person name="Cui Y."/>
            <person name="Zhang H."/>
            <person name="O'Toole P.W."/>
        </authorList>
    </citation>
    <scope>NUCLEOTIDE SEQUENCE [LARGE SCALE GENOMIC DNA]</scope>
    <source>
        <strain evidence="5 6">DSM 22696</strain>
    </source>
</reference>
<dbReference type="PANTHER" id="PTHR43115">
    <property type="entry name" value="DEHYDROGENASE/REDUCTASE SDR FAMILY MEMBER 11"/>
    <property type="match status" value="1"/>
</dbReference>
<dbReference type="Proteomes" id="UP000051139">
    <property type="component" value="Unassembled WGS sequence"/>
</dbReference>
<dbReference type="STRING" id="348151.IV55_GL002040"/>
<keyword evidence="6" id="KW-1185">Reference proteome</keyword>
<dbReference type="PRINTS" id="PR00081">
    <property type="entry name" value="GDHRDH"/>
</dbReference>
<comment type="similarity">
    <text evidence="1 3">Belongs to the short-chain dehydrogenases/reductases (SDR) family.</text>
</comment>
<dbReference type="FunFam" id="3.40.50.720:FF:000047">
    <property type="entry name" value="NADP-dependent L-serine/L-allo-threonine dehydrogenase"/>
    <property type="match status" value="1"/>
</dbReference>
<evidence type="ECO:0000313" key="6">
    <source>
        <dbReference type="Proteomes" id="UP000051139"/>
    </source>
</evidence>
<proteinExistence type="inferred from homology"/>
<dbReference type="InterPro" id="IPR036291">
    <property type="entry name" value="NAD(P)-bd_dom_sf"/>
</dbReference>
<sequence length="237" mass="25465">MNKTSKTIIITGATSGIGKATAIAAVKQGHSVMLAARHEAALQKLAHDLTDSFTGEVAYQVTDVSDKQSVAKLIAATSATFGQIDVLDNNAGIMKFGRLAETHSTDWDTMIDINVKGVLYGIEAVLPIMHQQGYGQIITTDSTAGHQVGQNNAVYSATKFAIQAIMTGLRLEEASNHIRSMMVSPAFTDTNFFNESDSEPFKDTQRLSPDDVAAAVLYAINQPNNVDINEIILHPTL</sequence>
<accession>A0A0R2LAB0</accession>
<evidence type="ECO:0000313" key="4">
    <source>
        <dbReference type="EMBL" id="GEK28176.1"/>
    </source>
</evidence>
<dbReference type="PRINTS" id="PR00080">
    <property type="entry name" value="SDRFAMILY"/>
</dbReference>
<keyword evidence="2" id="KW-0560">Oxidoreductase</keyword>
<evidence type="ECO:0000313" key="5">
    <source>
        <dbReference type="EMBL" id="KRN95396.1"/>
    </source>
</evidence>
<evidence type="ECO:0000256" key="1">
    <source>
        <dbReference type="ARBA" id="ARBA00006484"/>
    </source>
</evidence>
<dbReference type="EMBL" id="BJUD01000005">
    <property type="protein sequence ID" value="GEK28176.1"/>
    <property type="molecule type" value="Genomic_DNA"/>
</dbReference>
<dbReference type="PATRIC" id="fig|348151.3.peg.2093"/>
<dbReference type="AlphaFoldDB" id="A0A0R2LAB0"/>
<protein>
    <submittedName>
        <fullName evidence="5">Oxidoreductase</fullName>
    </submittedName>
</protein>
<organism evidence="5 6">
    <name type="scientific">Furfurilactobacillus siliginis</name>
    <dbReference type="NCBI Taxonomy" id="348151"/>
    <lineage>
        <taxon>Bacteria</taxon>
        <taxon>Bacillati</taxon>
        <taxon>Bacillota</taxon>
        <taxon>Bacilli</taxon>
        <taxon>Lactobacillales</taxon>
        <taxon>Lactobacillaceae</taxon>
        <taxon>Furfurilactobacillus</taxon>
    </lineage>
</organism>
<gene>
    <name evidence="5" type="ORF">IV55_GL002040</name>
    <name evidence="4" type="ORF">LSI01_04870</name>
</gene>
<dbReference type="PANTHER" id="PTHR43115:SF4">
    <property type="entry name" value="DEHYDROGENASE_REDUCTASE SDR FAMILY MEMBER 11"/>
    <property type="match status" value="1"/>
</dbReference>
<dbReference type="InterPro" id="IPR002347">
    <property type="entry name" value="SDR_fam"/>
</dbReference>
<comment type="caution">
    <text evidence="5">The sequence shown here is derived from an EMBL/GenBank/DDBJ whole genome shotgun (WGS) entry which is preliminary data.</text>
</comment>
<name>A0A0R2LAB0_9LACO</name>